<gene>
    <name evidence="2" type="ORF">CRP113_gp30</name>
</gene>
<evidence type="ECO:0000259" key="1">
    <source>
        <dbReference type="Pfam" id="PF21703"/>
    </source>
</evidence>
<accession>A0AAX3ZXR4</accession>
<dbReference type="Proteomes" id="UP001302325">
    <property type="component" value="Segment"/>
</dbReference>
<name>A0AAX3ZXR4_9CAUD</name>
<dbReference type="Pfam" id="PF21703">
    <property type="entry name" value="Gp10A-like"/>
    <property type="match status" value="1"/>
</dbReference>
<sequence length="323" mass="34082">MANATPSRLGVVNGATPSDFATENALFLKVFAGEVLTAFDETNVMKDLHQTRTISSGKSASFPVTGKANAAYHTPGTPLLGTQAIKHNEVVINIDDLLVADTFIANIDEAKNHYDVRAEYSRLLGMALAKEFDTRTMRVGLLGARASATVTGGNGGTTLTTGAGGGAITGAELAAAIFDAAQTLDEKDVPENERVAIVKPEEYYKLVQETNVINRDWGGAGVYADGTVLRVAGVQIVKSNNLPTTNISAVSGENNTYSGDFSNVKALVMQKQAIGTVKLMDLAVERTSGDFEVMYQGTLMAAKYAMGHGVLRPECAVEIKATA</sequence>
<reference evidence="2 3" key="1">
    <citation type="submission" date="2023-08" db="EMBL/GenBank/DDBJ databases">
        <authorList>
            <person name="Du S."/>
            <person name="Wu Z."/>
            <person name="Wu Y."/>
            <person name="Yang M."/>
            <person name="Shao J."/>
            <person name="Liu H."/>
            <person name="Zhao Y."/>
            <person name="Zhang Z."/>
        </authorList>
    </citation>
    <scope>NUCLEOTIDE SEQUENCE [LARGE SCALE GENOMIC DNA]</scope>
</reference>
<proteinExistence type="predicted"/>
<evidence type="ECO:0000313" key="3">
    <source>
        <dbReference type="Proteomes" id="UP001302325"/>
    </source>
</evidence>
<feature type="domain" description="Capsid Gp10A/Gp10B-like" evidence="1">
    <location>
        <begin position="62"/>
        <end position="320"/>
    </location>
</feature>
<dbReference type="EMBL" id="OR420755">
    <property type="protein sequence ID" value="WMM95847.1"/>
    <property type="molecule type" value="Genomic_DNA"/>
</dbReference>
<protein>
    <submittedName>
        <fullName evidence="2">Capsid protein</fullName>
    </submittedName>
</protein>
<organism evidence="2 3">
    <name type="scientific">Roseobacter phage CRP-113</name>
    <dbReference type="NCBI Taxonomy" id="3072841"/>
    <lineage>
        <taxon>Viruses</taxon>
        <taxon>Duplodnaviria</taxon>
        <taxon>Heunggongvirae</taxon>
        <taxon>Uroviricota</taxon>
        <taxon>Caudoviricetes</taxon>
        <taxon>Autographivirales</taxon>
        <taxon>Autographivirales incertae sedis</taxon>
        <taxon>Oceanidvirus</taxon>
        <taxon>Oceanidvirus CRP113</taxon>
    </lineage>
</organism>
<evidence type="ECO:0000313" key="2">
    <source>
        <dbReference type="EMBL" id="WMM95847.1"/>
    </source>
</evidence>
<dbReference type="InterPro" id="IPR049301">
    <property type="entry name" value="Capsid_Gp10A/Gp10B-like_dom"/>
</dbReference>
<keyword evidence="3" id="KW-1185">Reference proteome</keyword>